<evidence type="ECO:0000313" key="2">
    <source>
        <dbReference type="EMBL" id="AKD05647.1"/>
    </source>
</evidence>
<dbReference type="NCBIfam" id="TIGR04183">
    <property type="entry name" value="Por_Secre_tail"/>
    <property type="match status" value="1"/>
</dbReference>
<protein>
    <recommendedName>
        <fullName evidence="1">Secretion system C-terminal sorting domain-containing protein</fullName>
    </recommendedName>
</protein>
<reference evidence="2 3" key="1">
    <citation type="journal article" date="2015" name="Sci. Rep.">
        <title>Unraveling adaptation of Pontibacter korlensis to radiation and infertility in desert through complete genome and comparative transcriptomic analysis.</title>
        <authorList>
            <person name="Dai J."/>
            <person name="Dai W."/>
            <person name="Qiu C."/>
            <person name="Yang Z."/>
            <person name="Zhang Y."/>
            <person name="Zhou M."/>
            <person name="Zhang L."/>
            <person name="Fang C."/>
            <person name="Gao Q."/>
            <person name="Yang Q."/>
            <person name="Li X."/>
            <person name="Wang Z."/>
            <person name="Wang Z."/>
            <person name="Jia Z."/>
            <person name="Chen X."/>
        </authorList>
    </citation>
    <scope>NUCLEOTIDE SEQUENCE [LARGE SCALE GENOMIC DNA]</scope>
    <source>
        <strain evidence="2 3">X14-1T</strain>
    </source>
</reference>
<evidence type="ECO:0000259" key="1">
    <source>
        <dbReference type="Pfam" id="PF18962"/>
    </source>
</evidence>
<dbReference type="Gene3D" id="2.60.40.10">
    <property type="entry name" value="Immunoglobulins"/>
    <property type="match status" value="1"/>
</dbReference>
<dbReference type="Proteomes" id="UP000033109">
    <property type="component" value="Chromosome"/>
</dbReference>
<keyword evidence="3" id="KW-1185">Reference proteome</keyword>
<dbReference type="AlphaFoldDB" id="A0A0E3UZ28"/>
<gene>
    <name evidence="2" type="ORF">PKOR_10905</name>
</gene>
<dbReference type="PATRIC" id="fig|400092.3.peg.2381"/>
<dbReference type="Pfam" id="PF18962">
    <property type="entry name" value="Por_Secre_tail"/>
    <property type="match status" value="1"/>
</dbReference>
<organism evidence="2 3">
    <name type="scientific">Pontibacter korlensis</name>
    <dbReference type="NCBI Taxonomy" id="400092"/>
    <lineage>
        <taxon>Bacteria</taxon>
        <taxon>Pseudomonadati</taxon>
        <taxon>Bacteroidota</taxon>
        <taxon>Cytophagia</taxon>
        <taxon>Cytophagales</taxon>
        <taxon>Hymenobacteraceae</taxon>
        <taxon>Pontibacter</taxon>
    </lineage>
</organism>
<proteinExistence type="predicted"/>
<accession>A0A0E3UZ28</accession>
<dbReference type="HOGENOM" id="CLU_109342_0_0_10"/>
<sequence>MIYFSAAKQGKDVLLAWATAMEKDNTGFEVQVSEDGLSFRRLGFVGTQNGNTVLRQEYRYTDRENGKHGTRYYRLKQVDTDGGFEYFTTKAVSFGQVSGYSLKAYPNPFESEVSLELQADQPGRLNVQVLDAMGKVVYTKQYAVEQGLSLEQITLGQSLPKGIYFVRTEMNGTASNFKLLKK</sequence>
<name>A0A0E3UZ28_9BACT</name>
<dbReference type="InterPro" id="IPR026444">
    <property type="entry name" value="Secre_tail"/>
</dbReference>
<feature type="domain" description="Secretion system C-terminal sorting" evidence="1">
    <location>
        <begin position="105"/>
        <end position="174"/>
    </location>
</feature>
<dbReference type="KEGG" id="pko:PKOR_10905"/>
<evidence type="ECO:0000313" key="3">
    <source>
        <dbReference type="Proteomes" id="UP000033109"/>
    </source>
</evidence>
<dbReference type="STRING" id="400092.PKOR_10905"/>
<dbReference type="EMBL" id="CP009621">
    <property type="protein sequence ID" value="AKD05647.1"/>
    <property type="molecule type" value="Genomic_DNA"/>
</dbReference>
<dbReference type="InterPro" id="IPR013783">
    <property type="entry name" value="Ig-like_fold"/>
</dbReference>